<comment type="caution">
    <text evidence="1">The sequence shown here is derived from an EMBL/GenBank/DDBJ whole genome shotgun (WGS) entry which is preliminary data.</text>
</comment>
<gene>
    <name evidence="1" type="ORF">ENU28_01970</name>
</gene>
<accession>A0A7V4CHP4</accession>
<evidence type="ECO:0008006" key="2">
    <source>
        <dbReference type="Google" id="ProtNLM"/>
    </source>
</evidence>
<dbReference type="Gene3D" id="2.130.10.10">
    <property type="entry name" value="YVTN repeat-like/Quinoprotein amine dehydrogenase"/>
    <property type="match status" value="1"/>
</dbReference>
<dbReference type="PANTHER" id="PTHR42754:SF1">
    <property type="entry name" value="LIPOPROTEIN"/>
    <property type="match status" value="1"/>
</dbReference>
<reference evidence="1" key="1">
    <citation type="journal article" date="2020" name="mSystems">
        <title>Genome- and Community-Level Interaction Insights into Carbon Utilization and Element Cycling Functions of Hydrothermarchaeota in Hydrothermal Sediment.</title>
        <authorList>
            <person name="Zhou Z."/>
            <person name="Liu Y."/>
            <person name="Xu W."/>
            <person name="Pan J."/>
            <person name="Luo Z.H."/>
            <person name="Li M."/>
        </authorList>
    </citation>
    <scope>NUCLEOTIDE SEQUENCE [LARGE SCALE GENOMIC DNA]</scope>
    <source>
        <strain evidence="1">SpSt-655</strain>
    </source>
</reference>
<dbReference type="Gene3D" id="2.80.10.50">
    <property type="match status" value="1"/>
</dbReference>
<proteinExistence type="predicted"/>
<organism evidence="1">
    <name type="scientific">candidate division WOR-3 bacterium</name>
    <dbReference type="NCBI Taxonomy" id="2052148"/>
    <lineage>
        <taxon>Bacteria</taxon>
        <taxon>Bacteria division WOR-3</taxon>
    </lineage>
</organism>
<sequence>MVYFLYILFLFNWEKTFGGNGYDEGRDLKECFDGGYIIVGSTSSFGQGLFDVYLIRTDENGETLWTTTYGGQSNDRGYSILQTRDSGYIIVGNTQSFGNGSSDVWIIRLNKNGELVWSRTYGGTYADGGLYITKTSDSCYVISGYTKSFSNNLDADLYLLKIDENGNLLWERNYGLRGFGLDEFGYCVKETHDNGLIVVGYGRFPYGHGVDDVWILKTNSEGETLWTKIFGGELADYGYSVLVDNNNFFFAGYTGSFDRNVYLIKTDNNGNLVFERSYGGTGYDVSYSIIKSFNNNYLLVGSTESFGSGGNDIYLLEVDGNGNIIWTRTFGGTSEDIGYSVIKTNDSCYLIVGYTLSYSSSVDVYLIKFSYPSALKENKKEFKNIKKVYNILGQPVHIETNKIPSGIYFSLEENKVRIFKRR</sequence>
<dbReference type="PANTHER" id="PTHR42754">
    <property type="entry name" value="ENDOGLUCANASE"/>
    <property type="match status" value="1"/>
</dbReference>
<dbReference type="AlphaFoldDB" id="A0A7V4CHP4"/>
<dbReference type="InterPro" id="IPR011047">
    <property type="entry name" value="Quinoprotein_ADH-like_sf"/>
</dbReference>
<dbReference type="SUPFAM" id="SSF50998">
    <property type="entry name" value="Quinoprotein alcohol dehydrogenase-like"/>
    <property type="match status" value="1"/>
</dbReference>
<dbReference type="EMBL" id="DTBX01000075">
    <property type="protein sequence ID" value="HGQ55216.1"/>
    <property type="molecule type" value="Genomic_DNA"/>
</dbReference>
<name>A0A7V4CHP4_UNCW3</name>
<evidence type="ECO:0000313" key="1">
    <source>
        <dbReference type="EMBL" id="HGQ55216.1"/>
    </source>
</evidence>
<protein>
    <recommendedName>
        <fullName evidence="2">T9SS type A sorting domain-containing protein</fullName>
    </recommendedName>
</protein>
<dbReference type="InterPro" id="IPR015943">
    <property type="entry name" value="WD40/YVTN_repeat-like_dom_sf"/>
</dbReference>